<gene>
    <name evidence="14" type="ORF">PT85_15255</name>
    <name evidence="15" type="ORF">SAMN05421672_1256</name>
</gene>
<dbReference type="EMBL" id="JTAK01000006">
    <property type="protein sequence ID" value="KHO64024.1"/>
    <property type="molecule type" value="Genomic_DNA"/>
</dbReference>
<evidence type="ECO:0000256" key="9">
    <source>
        <dbReference type="PROSITE-ProRule" id="PRU00284"/>
    </source>
</evidence>
<evidence type="ECO:0000256" key="7">
    <source>
        <dbReference type="ARBA" id="ARBA00023224"/>
    </source>
</evidence>
<dbReference type="PANTHER" id="PTHR32089:SF119">
    <property type="entry name" value="METHYL-ACCEPTING CHEMOTAXIS PROTEIN CTPL"/>
    <property type="match status" value="1"/>
</dbReference>
<evidence type="ECO:0000313" key="14">
    <source>
        <dbReference type="EMBL" id="KHO64024.1"/>
    </source>
</evidence>
<evidence type="ECO:0000259" key="12">
    <source>
        <dbReference type="PROSITE" id="PS50111"/>
    </source>
</evidence>
<dbReference type="SUPFAM" id="SSF58104">
    <property type="entry name" value="Methyl-accepting chemotaxis protein (MCP) signaling domain"/>
    <property type="match status" value="1"/>
</dbReference>
<evidence type="ECO:0000313" key="17">
    <source>
        <dbReference type="Proteomes" id="UP000186079"/>
    </source>
</evidence>
<dbReference type="SMART" id="SM00304">
    <property type="entry name" value="HAMP"/>
    <property type="match status" value="1"/>
</dbReference>
<feature type="transmembrane region" description="Helical" evidence="11">
    <location>
        <begin position="187"/>
        <end position="206"/>
    </location>
</feature>
<evidence type="ECO:0000256" key="3">
    <source>
        <dbReference type="ARBA" id="ARBA00022481"/>
    </source>
</evidence>
<dbReference type="Proteomes" id="UP000030980">
    <property type="component" value="Unassembled WGS sequence"/>
</dbReference>
<evidence type="ECO:0000256" key="5">
    <source>
        <dbReference type="ARBA" id="ARBA00022989"/>
    </source>
</evidence>
<evidence type="ECO:0000256" key="6">
    <source>
        <dbReference type="ARBA" id="ARBA00023136"/>
    </source>
</evidence>
<feature type="region of interest" description="Disordered" evidence="10">
    <location>
        <begin position="311"/>
        <end position="331"/>
    </location>
</feature>
<evidence type="ECO:0000256" key="10">
    <source>
        <dbReference type="SAM" id="MobiDB-lite"/>
    </source>
</evidence>
<dbReference type="AlphaFoldDB" id="A0A0B3BTN1"/>
<dbReference type="InterPro" id="IPR004089">
    <property type="entry name" value="MCPsignal_dom"/>
</dbReference>
<dbReference type="InterPro" id="IPR004090">
    <property type="entry name" value="Chemotax_Me-accpt_rcpt"/>
</dbReference>
<dbReference type="PRINTS" id="PR00260">
    <property type="entry name" value="CHEMTRNSDUCR"/>
</dbReference>
<feature type="compositionally biased region" description="Basic and acidic residues" evidence="10">
    <location>
        <begin position="311"/>
        <end position="321"/>
    </location>
</feature>
<name>A0A0B3BTN1_9PSED</name>
<feature type="domain" description="Methyl-accepting transducer" evidence="12">
    <location>
        <begin position="267"/>
        <end position="503"/>
    </location>
</feature>
<evidence type="ECO:0000256" key="1">
    <source>
        <dbReference type="ARBA" id="ARBA00004651"/>
    </source>
</evidence>
<dbReference type="SMART" id="SM00283">
    <property type="entry name" value="MA"/>
    <property type="match status" value="1"/>
</dbReference>
<feature type="domain" description="HAMP" evidence="13">
    <location>
        <begin position="208"/>
        <end position="262"/>
    </location>
</feature>
<comment type="similarity">
    <text evidence="8">Belongs to the methyl-accepting chemotaxis (MCP) protein family.</text>
</comment>
<dbReference type="Pfam" id="PF00672">
    <property type="entry name" value="HAMP"/>
    <property type="match status" value="1"/>
</dbReference>
<reference evidence="15 17" key="2">
    <citation type="submission" date="2017-01" db="EMBL/GenBank/DDBJ databases">
        <authorList>
            <person name="Mah S.A."/>
            <person name="Swanson W.J."/>
            <person name="Moy G.W."/>
            <person name="Vacquier V.D."/>
        </authorList>
    </citation>
    <scope>NUCLEOTIDE SEQUENCE [LARGE SCALE GENOMIC DNA]</scope>
    <source>
        <strain evidence="15 17">ATCC 29606</strain>
    </source>
</reference>
<comment type="subcellular location">
    <subcellularLocation>
        <location evidence="1">Cell membrane</location>
        <topology evidence="1">Multi-pass membrane protein</topology>
    </subcellularLocation>
</comment>
<evidence type="ECO:0000256" key="11">
    <source>
        <dbReference type="SAM" id="Phobius"/>
    </source>
</evidence>
<dbReference type="GO" id="GO:0006935">
    <property type="term" value="P:chemotaxis"/>
    <property type="evidence" value="ECO:0007669"/>
    <property type="project" value="InterPro"/>
</dbReference>
<dbReference type="RefSeq" id="WP_027588753.1">
    <property type="nucleotide sequence ID" value="NZ_FMUP01000004.1"/>
</dbReference>
<proteinExistence type="inferred from homology"/>
<evidence type="ECO:0000256" key="2">
    <source>
        <dbReference type="ARBA" id="ARBA00022475"/>
    </source>
</evidence>
<keyword evidence="4 11" id="KW-0812">Transmembrane</keyword>
<dbReference type="PANTHER" id="PTHR32089">
    <property type="entry name" value="METHYL-ACCEPTING CHEMOTAXIS PROTEIN MCPB"/>
    <property type="match status" value="1"/>
</dbReference>
<accession>A0A0B2D4K1</accession>
<evidence type="ECO:0000259" key="13">
    <source>
        <dbReference type="PROSITE" id="PS50885"/>
    </source>
</evidence>
<keyword evidence="5 11" id="KW-1133">Transmembrane helix</keyword>
<dbReference type="OrthoDB" id="49457at2"/>
<evidence type="ECO:0000256" key="8">
    <source>
        <dbReference type="ARBA" id="ARBA00029447"/>
    </source>
</evidence>
<keyword evidence="16" id="KW-1185">Reference proteome</keyword>
<dbReference type="GO" id="GO:0007165">
    <property type="term" value="P:signal transduction"/>
    <property type="evidence" value="ECO:0007669"/>
    <property type="project" value="UniProtKB-KW"/>
</dbReference>
<dbReference type="CDD" id="cd06225">
    <property type="entry name" value="HAMP"/>
    <property type="match status" value="1"/>
</dbReference>
<dbReference type="PATRIC" id="fig|706570.3.peg.3426"/>
<evidence type="ECO:0000313" key="16">
    <source>
        <dbReference type="Proteomes" id="UP000030980"/>
    </source>
</evidence>
<organism evidence="14 16">
    <name type="scientific">Pseudomonas flexibilis</name>
    <dbReference type="NCBI Taxonomy" id="706570"/>
    <lineage>
        <taxon>Bacteria</taxon>
        <taxon>Pseudomonadati</taxon>
        <taxon>Pseudomonadota</taxon>
        <taxon>Gammaproteobacteria</taxon>
        <taxon>Pseudomonadales</taxon>
        <taxon>Pseudomonadaceae</taxon>
        <taxon>Pseudomonas</taxon>
    </lineage>
</organism>
<dbReference type="STRING" id="706570.PT85_15255"/>
<keyword evidence="2" id="KW-1003">Cell membrane</keyword>
<dbReference type="InterPro" id="IPR003660">
    <property type="entry name" value="HAMP_dom"/>
</dbReference>
<keyword evidence="7 9" id="KW-0807">Transducer</keyword>
<dbReference type="EMBL" id="FTMC01000025">
    <property type="protein sequence ID" value="SIR44585.1"/>
    <property type="molecule type" value="Genomic_DNA"/>
</dbReference>
<reference evidence="14 16" key="1">
    <citation type="submission" date="2014-11" db="EMBL/GenBank/DDBJ databases">
        <title>Genome sequence of Pseudomonas tuomuerensis JCM 14085.</title>
        <authorList>
            <person name="Shin S.-K."/>
            <person name="Yi H."/>
        </authorList>
    </citation>
    <scope>NUCLEOTIDE SEQUENCE [LARGE SCALE GENOMIC DNA]</scope>
    <source>
        <strain evidence="14 16">JCM 14085</strain>
    </source>
</reference>
<sequence length="539" mass="57855">MFKSLSLTAKLSLVPAVALLGLILFVGHTSLQLAETNDRLLVLESRSYPILEQSDAVIFQFSRLPGLLNNAVSAGEATLVDEARQLLADIETQQQQLGTLLSDAQRSGELRAWREAVAAYGQNALEVSRQLIDGSASFGDLGDNLQRMTADLERAQALASVFRTSAYQDFQRTLASTRSDNVATTQLGIGLSILLIILVGCGAWWVTANIMSNVRRVIASLRAIASGDGDLTRRIEGVSNDEIGTMIQLFNAFLDKLQATIRQIVEAASPLAQMSQDLYRLTSEAERNAQSQQEHTDSIGRDILTMSERIEEVAQRSRQASDEAGAASQQANAARENIGALAGGIQDLGNSVMSSVTAMTQLEQETQEVGSVLTVIRTIAEQTNLLALNAAIEAARAGEQGRGFAVVADEVRNLAQKTASSTEQIQEIIQRLQRSANAVLDAMTSNGAKARASIERSSEATRLLDDIARTVGQIDTLNAAIARFTQEQIGLSSSIQQETRVLQQGAQATAHGAGTTTRLGEQLVSTGDHLHAATAQFRV</sequence>
<dbReference type="GO" id="GO:0004888">
    <property type="term" value="F:transmembrane signaling receptor activity"/>
    <property type="evidence" value="ECO:0007669"/>
    <property type="project" value="InterPro"/>
</dbReference>
<dbReference type="PROSITE" id="PS50111">
    <property type="entry name" value="CHEMOTAXIS_TRANSDUC_2"/>
    <property type="match status" value="1"/>
</dbReference>
<dbReference type="FunFam" id="1.10.287.950:FF:000001">
    <property type="entry name" value="Methyl-accepting chemotaxis sensory transducer"/>
    <property type="match status" value="1"/>
</dbReference>
<evidence type="ECO:0000256" key="4">
    <source>
        <dbReference type="ARBA" id="ARBA00022692"/>
    </source>
</evidence>
<dbReference type="GO" id="GO:0005886">
    <property type="term" value="C:plasma membrane"/>
    <property type="evidence" value="ECO:0007669"/>
    <property type="project" value="UniProtKB-SubCell"/>
</dbReference>
<evidence type="ECO:0000313" key="15">
    <source>
        <dbReference type="EMBL" id="SIR44585.1"/>
    </source>
</evidence>
<dbReference type="Pfam" id="PF00015">
    <property type="entry name" value="MCPsignal"/>
    <property type="match status" value="1"/>
</dbReference>
<accession>A0A0B3BTN1</accession>
<protein>
    <submittedName>
        <fullName evidence="14 15">Chemotaxis protein</fullName>
    </submittedName>
</protein>
<dbReference type="Proteomes" id="UP000186079">
    <property type="component" value="Unassembled WGS sequence"/>
</dbReference>
<keyword evidence="3" id="KW-0488">Methylation</keyword>
<dbReference type="Gene3D" id="1.10.287.950">
    <property type="entry name" value="Methyl-accepting chemotaxis protein"/>
    <property type="match status" value="1"/>
</dbReference>
<dbReference type="PROSITE" id="PS50885">
    <property type="entry name" value="HAMP"/>
    <property type="match status" value="1"/>
</dbReference>
<keyword evidence="6 11" id="KW-0472">Membrane</keyword>